<dbReference type="EMBL" id="ML119069">
    <property type="protein sequence ID" value="ROT34510.1"/>
    <property type="molecule type" value="Genomic_DNA"/>
</dbReference>
<accession>A0A3N2PJ97</accession>
<dbReference type="STRING" id="1314773.A0A3N2PJ97"/>
<name>A0A3N2PJ97_SODAK</name>
<dbReference type="RefSeq" id="XP_028462316.1">
    <property type="nucleotide sequence ID" value="XM_028611032.1"/>
</dbReference>
<feature type="compositionally biased region" description="Acidic residues" evidence="1">
    <location>
        <begin position="113"/>
        <end position="122"/>
    </location>
</feature>
<protein>
    <submittedName>
        <fullName evidence="2">Uncharacterized protein</fullName>
    </submittedName>
</protein>
<sequence>MAPSAKSPNATSKAKLAARAQTRKKQVQQSQKRDQDKVAKRDARRGARPGLLPTSGPNRALSRKKARKVEKALAHALKRKAEAEGGMVTEGDAPDEDTTNAKKEGKGRKEEPKEEMDVDDIA</sequence>
<dbReference type="GeneID" id="39579510"/>
<dbReference type="OrthoDB" id="5422107at2759"/>
<feature type="compositionally biased region" description="Basic and acidic residues" evidence="1">
    <location>
        <begin position="31"/>
        <end position="45"/>
    </location>
</feature>
<keyword evidence="3" id="KW-1185">Reference proteome</keyword>
<feature type="region of interest" description="Disordered" evidence="1">
    <location>
        <begin position="1"/>
        <end position="122"/>
    </location>
</feature>
<dbReference type="Proteomes" id="UP000272025">
    <property type="component" value="Unassembled WGS sequence"/>
</dbReference>
<gene>
    <name evidence="2" type="ORF">SODALDRAFT_329761</name>
</gene>
<evidence type="ECO:0000313" key="2">
    <source>
        <dbReference type="EMBL" id="ROT34510.1"/>
    </source>
</evidence>
<feature type="compositionally biased region" description="Basic and acidic residues" evidence="1">
    <location>
        <begin position="99"/>
        <end position="112"/>
    </location>
</feature>
<reference evidence="2 3" key="1">
    <citation type="journal article" date="2018" name="Mol. Ecol.">
        <title>The obligate alkalophilic soda-lake fungus Sodiomyces alkalinus has shifted to a protein diet.</title>
        <authorList>
            <person name="Grum-Grzhimaylo A.A."/>
            <person name="Falkoski D.L."/>
            <person name="van den Heuvel J."/>
            <person name="Valero-Jimenez C.A."/>
            <person name="Min B."/>
            <person name="Choi I.G."/>
            <person name="Lipzen A."/>
            <person name="Daum C.G."/>
            <person name="Aanen D.K."/>
            <person name="Tsang A."/>
            <person name="Henrissat B."/>
            <person name="Bilanenko E.N."/>
            <person name="de Vries R.P."/>
            <person name="van Kan J.A.L."/>
            <person name="Grigoriev I.V."/>
            <person name="Debets A.J.M."/>
        </authorList>
    </citation>
    <scope>NUCLEOTIDE SEQUENCE [LARGE SCALE GENOMIC DNA]</scope>
    <source>
        <strain evidence="2 3">F11</strain>
    </source>
</reference>
<dbReference type="AlphaFoldDB" id="A0A3N2PJ97"/>
<feature type="compositionally biased region" description="Basic and acidic residues" evidence="1">
    <location>
        <begin position="69"/>
        <end position="83"/>
    </location>
</feature>
<proteinExistence type="predicted"/>
<feature type="compositionally biased region" description="Polar residues" evidence="1">
    <location>
        <begin position="1"/>
        <end position="12"/>
    </location>
</feature>
<evidence type="ECO:0000256" key="1">
    <source>
        <dbReference type="SAM" id="MobiDB-lite"/>
    </source>
</evidence>
<evidence type="ECO:0000313" key="3">
    <source>
        <dbReference type="Proteomes" id="UP000272025"/>
    </source>
</evidence>
<organism evidence="2 3">
    <name type="scientific">Sodiomyces alkalinus (strain CBS 110278 / VKM F-3762 / F11)</name>
    <name type="common">Alkaliphilic filamentous fungus</name>
    <dbReference type="NCBI Taxonomy" id="1314773"/>
    <lineage>
        <taxon>Eukaryota</taxon>
        <taxon>Fungi</taxon>
        <taxon>Dikarya</taxon>
        <taxon>Ascomycota</taxon>
        <taxon>Pezizomycotina</taxon>
        <taxon>Sordariomycetes</taxon>
        <taxon>Hypocreomycetidae</taxon>
        <taxon>Glomerellales</taxon>
        <taxon>Plectosphaerellaceae</taxon>
        <taxon>Sodiomyces</taxon>
    </lineage>
</organism>